<evidence type="ECO:0000256" key="4">
    <source>
        <dbReference type="ARBA" id="ARBA00023242"/>
    </source>
</evidence>
<keyword evidence="3" id="KW-0804">Transcription</keyword>
<reference evidence="7 8" key="1">
    <citation type="journal article" date="2008" name="Nature">
        <title>The Trichoplax genome and the nature of placozoans.</title>
        <authorList>
            <person name="Srivastava M."/>
            <person name="Begovic E."/>
            <person name="Chapman J."/>
            <person name="Putnam N.H."/>
            <person name="Hellsten U."/>
            <person name="Kawashima T."/>
            <person name="Kuo A."/>
            <person name="Mitros T."/>
            <person name="Salamov A."/>
            <person name="Carpenter M.L."/>
            <person name="Signorovitch A.Y."/>
            <person name="Moreno M.A."/>
            <person name="Kamm K."/>
            <person name="Grimwood J."/>
            <person name="Schmutz J."/>
            <person name="Shapiro H."/>
            <person name="Grigoriev I.V."/>
            <person name="Buss L.W."/>
            <person name="Schierwater B."/>
            <person name="Dellaporta S.L."/>
            <person name="Rokhsar D.S."/>
        </authorList>
    </citation>
    <scope>NUCLEOTIDE SEQUENCE [LARGE SCALE GENOMIC DNA]</scope>
    <source>
        <strain evidence="7 8">Grell-BS-1999</strain>
    </source>
</reference>
<feature type="compositionally biased region" description="Polar residues" evidence="5">
    <location>
        <begin position="1"/>
        <end position="16"/>
    </location>
</feature>
<dbReference type="OMA" id="INTWINR"/>
<dbReference type="GO" id="GO:0006357">
    <property type="term" value="P:regulation of transcription by RNA polymerase II"/>
    <property type="evidence" value="ECO:0007669"/>
    <property type="project" value="UniProtKB-ARBA"/>
</dbReference>
<dbReference type="OrthoDB" id="690068at2759"/>
<dbReference type="InterPro" id="IPR011598">
    <property type="entry name" value="bHLH_dom"/>
</dbReference>
<evidence type="ECO:0000256" key="3">
    <source>
        <dbReference type="ARBA" id="ARBA00023163"/>
    </source>
</evidence>
<dbReference type="CTD" id="6759261"/>
<keyword evidence="8" id="KW-1185">Reference proteome</keyword>
<organism evidence="7 8">
    <name type="scientific">Trichoplax adhaerens</name>
    <name type="common">Trichoplax reptans</name>
    <dbReference type="NCBI Taxonomy" id="10228"/>
    <lineage>
        <taxon>Eukaryota</taxon>
        <taxon>Metazoa</taxon>
        <taxon>Placozoa</taxon>
        <taxon>Uniplacotomia</taxon>
        <taxon>Trichoplacea</taxon>
        <taxon>Trichoplacidae</taxon>
        <taxon>Trichoplax</taxon>
    </lineage>
</organism>
<evidence type="ECO:0000313" key="8">
    <source>
        <dbReference type="Proteomes" id="UP000009022"/>
    </source>
</evidence>
<evidence type="ECO:0000256" key="5">
    <source>
        <dbReference type="SAM" id="MobiDB-lite"/>
    </source>
</evidence>
<dbReference type="EMBL" id="DS985273">
    <property type="protein sequence ID" value="EDV19448.1"/>
    <property type="molecule type" value="Genomic_DNA"/>
</dbReference>
<dbReference type="AlphaFoldDB" id="B3SCU3"/>
<keyword evidence="4" id="KW-0539">Nucleus</keyword>
<dbReference type="Pfam" id="PF00010">
    <property type="entry name" value="HLH"/>
    <property type="match status" value="1"/>
</dbReference>
<dbReference type="PROSITE" id="PS50888">
    <property type="entry name" value="BHLH"/>
    <property type="match status" value="1"/>
</dbReference>
<dbReference type="InterPro" id="IPR051732">
    <property type="entry name" value="USF"/>
</dbReference>
<keyword evidence="2" id="KW-0805">Transcription regulation</keyword>
<dbReference type="eggNOG" id="KOG1318">
    <property type="taxonomic scope" value="Eukaryota"/>
</dbReference>
<dbReference type="PhylomeDB" id="B3SCU3"/>
<dbReference type="InParanoid" id="B3SCU3"/>
<dbReference type="Proteomes" id="UP000009022">
    <property type="component" value="Unassembled WGS sequence"/>
</dbReference>
<evidence type="ECO:0000313" key="7">
    <source>
        <dbReference type="EMBL" id="EDV19448.1"/>
    </source>
</evidence>
<dbReference type="InterPro" id="IPR036638">
    <property type="entry name" value="HLH_DNA-bd_sf"/>
</dbReference>
<dbReference type="GO" id="GO:0046983">
    <property type="term" value="F:protein dimerization activity"/>
    <property type="evidence" value="ECO:0007669"/>
    <property type="project" value="InterPro"/>
</dbReference>
<name>B3SCU3_TRIAD</name>
<feature type="domain" description="BHLH" evidence="6">
    <location>
        <begin position="38"/>
        <end position="94"/>
    </location>
</feature>
<dbReference type="KEGG" id="tad:TRIADDRAFT_62099"/>
<sequence length="146" mass="16816">MPQQPQDLAQAANQRSIAPRVPIPANKLDQPRTPRDERRRATHNEVERRRRDKINTWINRLAKLVPNAEGDHSKQGQVSKGAILQRTVDYINELVDKSHMVNKKSEEIHQLMVDVEVLRQQVGELRKLNTLYLTQLQQSGIDPAHP</sequence>
<comment type="subcellular location">
    <subcellularLocation>
        <location evidence="1">Nucleus</location>
    </subcellularLocation>
</comment>
<proteinExistence type="predicted"/>
<dbReference type="HOGENOM" id="CLU_070485_2_1_1"/>
<dbReference type="PANTHER" id="PTHR46117:SF3">
    <property type="entry name" value="FI24210P1"/>
    <property type="match status" value="1"/>
</dbReference>
<dbReference type="RefSeq" id="XP_002118048.1">
    <property type="nucleotide sequence ID" value="XM_002118012.1"/>
</dbReference>
<feature type="compositionally biased region" description="Basic and acidic residues" evidence="5">
    <location>
        <begin position="29"/>
        <end position="48"/>
    </location>
</feature>
<gene>
    <name evidence="7" type="ORF">TRIADDRAFT_62099</name>
</gene>
<dbReference type="GeneID" id="6759261"/>
<evidence type="ECO:0000259" key="6">
    <source>
        <dbReference type="PROSITE" id="PS50888"/>
    </source>
</evidence>
<dbReference type="STRING" id="10228.B3SCU3"/>
<dbReference type="GO" id="GO:0005634">
    <property type="term" value="C:nucleus"/>
    <property type="evidence" value="ECO:0007669"/>
    <property type="project" value="UniProtKB-SubCell"/>
</dbReference>
<dbReference type="CDD" id="cd11396">
    <property type="entry name" value="bHLHzip_USF"/>
    <property type="match status" value="1"/>
</dbReference>
<protein>
    <recommendedName>
        <fullName evidence="6">BHLH domain-containing protein</fullName>
    </recommendedName>
</protein>
<accession>B3SCU3</accession>
<evidence type="ECO:0000256" key="1">
    <source>
        <dbReference type="ARBA" id="ARBA00004123"/>
    </source>
</evidence>
<dbReference type="SMART" id="SM00353">
    <property type="entry name" value="HLH"/>
    <property type="match status" value="1"/>
</dbReference>
<dbReference type="Gene3D" id="4.10.280.10">
    <property type="entry name" value="Helix-loop-helix DNA-binding domain"/>
    <property type="match status" value="1"/>
</dbReference>
<evidence type="ECO:0000256" key="2">
    <source>
        <dbReference type="ARBA" id="ARBA00023015"/>
    </source>
</evidence>
<feature type="region of interest" description="Disordered" evidence="5">
    <location>
        <begin position="1"/>
        <end position="48"/>
    </location>
</feature>
<dbReference type="PANTHER" id="PTHR46117">
    <property type="entry name" value="FI24210P1"/>
    <property type="match status" value="1"/>
</dbReference>
<dbReference type="SUPFAM" id="SSF47459">
    <property type="entry name" value="HLH, helix-loop-helix DNA-binding domain"/>
    <property type="match status" value="1"/>
</dbReference>